<dbReference type="Gene3D" id="3.20.180.20">
    <property type="entry name" value="Dynein heavy chain, N-terminal domain 2"/>
    <property type="match status" value="1"/>
</dbReference>
<dbReference type="Gene3D" id="1.20.140.100">
    <property type="entry name" value="Dynein heavy chain, N-terminal domain 2"/>
    <property type="match status" value="1"/>
</dbReference>
<dbReference type="GO" id="GO:0051959">
    <property type="term" value="F:dynein light intermediate chain binding"/>
    <property type="evidence" value="ECO:0007669"/>
    <property type="project" value="InterPro"/>
</dbReference>
<comment type="caution">
    <text evidence="11">The sequence shown here is derived from an EMBL/GenBank/DDBJ whole genome shotgun (WGS) entry which is preliminary data.</text>
</comment>
<evidence type="ECO:0000256" key="6">
    <source>
        <dbReference type="ARBA" id="ARBA00023054"/>
    </source>
</evidence>
<gene>
    <name evidence="11" type="ORF">PGLA2088_LOCUS33339</name>
</gene>
<evidence type="ECO:0000256" key="7">
    <source>
        <dbReference type="ARBA" id="ARBA00023212"/>
    </source>
</evidence>
<dbReference type="GO" id="GO:0045505">
    <property type="term" value="F:dynein intermediate chain binding"/>
    <property type="evidence" value="ECO:0007669"/>
    <property type="project" value="InterPro"/>
</dbReference>
<dbReference type="InterPro" id="IPR013602">
    <property type="entry name" value="Dynein_heavy_linker"/>
</dbReference>
<keyword evidence="8" id="KW-0966">Cell projection</keyword>
<name>A0A813KN02_POLGL</name>
<protein>
    <recommendedName>
        <fullName evidence="10">Dynein heavy chain linker domain-containing protein</fullName>
    </recommendedName>
</protein>
<evidence type="ECO:0000313" key="11">
    <source>
        <dbReference type="EMBL" id="CAE8704722.1"/>
    </source>
</evidence>
<feature type="transmembrane region" description="Helical" evidence="9">
    <location>
        <begin position="360"/>
        <end position="380"/>
    </location>
</feature>
<dbReference type="FunFam" id="3.20.180.20:FF:000003">
    <property type="entry name" value="Dynein heavy chain 12, axonemal"/>
    <property type="match status" value="1"/>
</dbReference>
<dbReference type="GO" id="GO:0030286">
    <property type="term" value="C:dynein complex"/>
    <property type="evidence" value="ECO:0007669"/>
    <property type="project" value="InterPro"/>
</dbReference>
<keyword evidence="9" id="KW-0812">Transmembrane</keyword>
<dbReference type="InterPro" id="IPR042222">
    <property type="entry name" value="Dynein_2_N"/>
</dbReference>
<dbReference type="Gene3D" id="1.20.58.1120">
    <property type="match status" value="1"/>
</dbReference>
<comment type="similarity">
    <text evidence="3">Belongs to the dynein heavy chain family.</text>
</comment>
<dbReference type="GO" id="GO:0007018">
    <property type="term" value="P:microtubule-based movement"/>
    <property type="evidence" value="ECO:0007669"/>
    <property type="project" value="InterPro"/>
</dbReference>
<dbReference type="Proteomes" id="UP000626109">
    <property type="component" value="Unassembled WGS sequence"/>
</dbReference>
<dbReference type="EMBL" id="CAJNNW010030849">
    <property type="protein sequence ID" value="CAE8704722.1"/>
    <property type="molecule type" value="Genomic_DNA"/>
</dbReference>
<evidence type="ECO:0000256" key="1">
    <source>
        <dbReference type="ARBA" id="ARBA00004245"/>
    </source>
</evidence>
<dbReference type="Pfam" id="PF08393">
    <property type="entry name" value="DHC_N2"/>
    <property type="match status" value="1"/>
</dbReference>
<dbReference type="FunFam" id="1.20.140.100:FF:000001">
    <property type="entry name" value="dynein heavy chain 17, axonemal"/>
    <property type="match status" value="1"/>
</dbReference>
<dbReference type="GO" id="GO:0000166">
    <property type="term" value="F:nucleotide binding"/>
    <property type="evidence" value="ECO:0007669"/>
    <property type="project" value="UniProtKB-KW"/>
</dbReference>
<keyword evidence="7" id="KW-0206">Cytoskeleton</keyword>
<accession>A0A813KN02</accession>
<keyword evidence="4" id="KW-0963">Cytoplasm</keyword>
<evidence type="ECO:0000256" key="2">
    <source>
        <dbReference type="ARBA" id="ARBA00004316"/>
    </source>
</evidence>
<reference evidence="11" key="1">
    <citation type="submission" date="2021-02" db="EMBL/GenBank/DDBJ databases">
        <authorList>
            <person name="Dougan E. K."/>
            <person name="Rhodes N."/>
            <person name="Thang M."/>
            <person name="Chan C."/>
        </authorList>
    </citation>
    <scope>NUCLEOTIDE SEQUENCE</scope>
</reference>
<keyword evidence="5" id="KW-0547">Nucleotide-binding</keyword>
<evidence type="ECO:0000313" key="12">
    <source>
        <dbReference type="Proteomes" id="UP000626109"/>
    </source>
</evidence>
<dbReference type="PANTHER" id="PTHR45703">
    <property type="entry name" value="DYNEIN HEAVY CHAIN"/>
    <property type="match status" value="1"/>
</dbReference>
<evidence type="ECO:0000256" key="8">
    <source>
        <dbReference type="ARBA" id="ARBA00023273"/>
    </source>
</evidence>
<dbReference type="FunFam" id="1.20.58.1120:FF:000005">
    <property type="entry name" value="Dynein, axonemal, heavy chain 12"/>
    <property type="match status" value="1"/>
</dbReference>
<keyword evidence="9" id="KW-0472">Membrane</keyword>
<dbReference type="PANTHER" id="PTHR45703:SF28">
    <property type="entry name" value="DYNEINS HEAVY CHAIN"/>
    <property type="match status" value="1"/>
</dbReference>
<evidence type="ECO:0000256" key="3">
    <source>
        <dbReference type="ARBA" id="ARBA00008887"/>
    </source>
</evidence>
<feature type="domain" description="Dynein heavy chain linker" evidence="10">
    <location>
        <begin position="1"/>
        <end position="209"/>
    </location>
</feature>
<dbReference type="AlphaFoldDB" id="A0A813KN02"/>
<organism evidence="11 12">
    <name type="scientific">Polarella glacialis</name>
    <name type="common">Dinoflagellate</name>
    <dbReference type="NCBI Taxonomy" id="89957"/>
    <lineage>
        <taxon>Eukaryota</taxon>
        <taxon>Sar</taxon>
        <taxon>Alveolata</taxon>
        <taxon>Dinophyceae</taxon>
        <taxon>Suessiales</taxon>
        <taxon>Suessiaceae</taxon>
        <taxon>Polarella</taxon>
    </lineage>
</organism>
<dbReference type="InterPro" id="IPR042228">
    <property type="entry name" value="Dynein_linker_3"/>
</dbReference>
<evidence type="ECO:0000256" key="4">
    <source>
        <dbReference type="ARBA" id="ARBA00022490"/>
    </source>
</evidence>
<dbReference type="InterPro" id="IPR026983">
    <property type="entry name" value="DHC"/>
</dbReference>
<keyword evidence="9" id="KW-1133">Transmembrane helix</keyword>
<evidence type="ECO:0000259" key="10">
    <source>
        <dbReference type="Pfam" id="PF08393"/>
    </source>
</evidence>
<evidence type="ECO:0000256" key="5">
    <source>
        <dbReference type="ARBA" id="ARBA00022741"/>
    </source>
</evidence>
<dbReference type="GO" id="GO:0042995">
    <property type="term" value="C:cell projection"/>
    <property type="evidence" value="ECO:0007669"/>
    <property type="project" value="UniProtKB-SubCell"/>
</dbReference>
<proteinExistence type="inferred from homology"/>
<sequence length="390" mass="45491">MQFSPFNKPFKEDIDAWAEKLLYVSECLDGWLKVQRAWMYLQPIFDSADILKQLPTEGKKFRLVDSKWRQTMARVHTNGAALAACSQEGLLEIWNNANADLDMVQKGLDDYLETKRGAFARFYFLSNDELLEILSQTKDPLRVQPFLTKVFEAMKSLTFTPKLSATHMLSKEGETIVFVNEVVTKNKNVEVWMTEVEKAMVNGIREVIKIGVETYQEMDRCEWVLAQPGQVVLNSSQVHWTAEVEGAIKEASLSDYFKKLADQLMDLVRLVRGDISKLQRMSIGALVVIDVHAKDTIEKMAQDNITDCMSFEWISQLRYYWEMDDRDEENLWVRMVQTPFPYGYEYLGNSFRLVITPLTDTWWCLVFLLYFIFCLVYYYLRKSLFIFGLL</sequence>
<comment type="subcellular location">
    <subcellularLocation>
        <location evidence="2">Cell projection</location>
    </subcellularLocation>
    <subcellularLocation>
        <location evidence="1">Cytoplasm</location>
        <location evidence="1">Cytoskeleton</location>
    </subcellularLocation>
</comment>
<evidence type="ECO:0000256" key="9">
    <source>
        <dbReference type="SAM" id="Phobius"/>
    </source>
</evidence>
<keyword evidence="6" id="KW-0175">Coiled coil</keyword>